<gene>
    <name evidence="1" type="ORF">ILUMI_00044</name>
</gene>
<dbReference type="Proteomes" id="UP000801492">
    <property type="component" value="Unassembled WGS sequence"/>
</dbReference>
<reference evidence="1" key="1">
    <citation type="submission" date="2019-08" db="EMBL/GenBank/DDBJ databases">
        <title>The genome of the North American firefly Photinus pyralis.</title>
        <authorList>
            <consortium name="Photinus pyralis genome working group"/>
            <person name="Fallon T.R."/>
            <person name="Sander Lower S.E."/>
            <person name="Weng J.-K."/>
        </authorList>
    </citation>
    <scope>NUCLEOTIDE SEQUENCE</scope>
    <source>
        <strain evidence="1">TRF0915ILg1</strain>
        <tissue evidence="1">Whole body</tissue>
    </source>
</reference>
<accession>A0A8K0DH69</accession>
<sequence length="223" mass="26494">MMLRVLNVQYLEVILDSRLSLITTPPEKHNKQGYKNWALSSKIFNSRDKRDGGYTRYPTLNVNWPDDSSVSFQFFCMNPLCGEFTNYWDLIHIKSIIGENQKQRGMVQKRKKEEVKNRYRWPNTTEKSDKGKQVQAGYGKITIDGIIWRWNKTKDKLEQVNKNCKMEYRRTKQKGDELRTDINSEIAEILHFAPFPKESSTHELEYPKEHNRRDCPEVRFVRG</sequence>
<evidence type="ECO:0000313" key="1">
    <source>
        <dbReference type="EMBL" id="KAF2906128.1"/>
    </source>
</evidence>
<name>A0A8K0DH69_IGNLU</name>
<evidence type="ECO:0000313" key="2">
    <source>
        <dbReference type="Proteomes" id="UP000801492"/>
    </source>
</evidence>
<dbReference type="AlphaFoldDB" id="A0A8K0DH69"/>
<dbReference type="EMBL" id="VTPC01000015">
    <property type="protein sequence ID" value="KAF2906128.1"/>
    <property type="molecule type" value="Genomic_DNA"/>
</dbReference>
<keyword evidence="2" id="KW-1185">Reference proteome</keyword>
<comment type="caution">
    <text evidence="1">The sequence shown here is derived from an EMBL/GenBank/DDBJ whole genome shotgun (WGS) entry which is preliminary data.</text>
</comment>
<feature type="non-terminal residue" evidence="1">
    <location>
        <position position="223"/>
    </location>
</feature>
<proteinExistence type="predicted"/>
<organism evidence="1 2">
    <name type="scientific">Ignelater luminosus</name>
    <name type="common">Cucubano</name>
    <name type="synonym">Pyrophorus luminosus</name>
    <dbReference type="NCBI Taxonomy" id="2038154"/>
    <lineage>
        <taxon>Eukaryota</taxon>
        <taxon>Metazoa</taxon>
        <taxon>Ecdysozoa</taxon>
        <taxon>Arthropoda</taxon>
        <taxon>Hexapoda</taxon>
        <taxon>Insecta</taxon>
        <taxon>Pterygota</taxon>
        <taxon>Neoptera</taxon>
        <taxon>Endopterygota</taxon>
        <taxon>Coleoptera</taxon>
        <taxon>Polyphaga</taxon>
        <taxon>Elateriformia</taxon>
        <taxon>Elateroidea</taxon>
        <taxon>Elateridae</taxon>
        <taxon>Agrypninae</taxon>
        <taxon>Pyrophorini</taxon>
        <taxon>Ignelater</taxon>
    </lineage>
</organism>
<protein>
    <submittedName>
        <fullName evidence="1">Uncharacterized protein</fullName>
    </submittedName>
</protein>